<evidence type="ECO:0000313" key="6">
    <source>
        <dbReference type="Proteomes" id="UP000321954"/>
    </source>
</evidence>
<dbReference type="EMBL" id="CP042476">
    <property type="protein sequence ID" value="QED37985.1"/>
    <property type="molecule type" value="Genomic_DNA"/>
</dbReference>
<evidence type="ECO:0000259" key="3">
    <source>
        <dbReference type="Pfam" id="PF00675"/>
    </source>
</evidence>
<reference evidence="5 6" key="1">
    <citation type="submission" date="2019-08" db="EMBL/GenBank/DDBJ databases">
        <title>Antarcticibacterium arcticum sp. nov., a bacterium isolated from marine sediment of the Canadian Beaufort Sea.</title>
        <authorList>
            <person name="Lee Y.M."/>
            <person name="Baek K."/>
            <person name="Lee D.-H."/>
            <person name="Shin S.C."/>
            <person name="Jin Y.K."/>
            <person name="Park Y."/>
        </authorList>
    </citation>
    <scope>NUCLEOTIDE SEQUENCE [LARGE SCALE GENOMIC DNA]</scope>
    <source>
        <strain evidence="5 6">PAMC 28998</strain>
    </source>
</reference>
<feature type="chain" id="PRO_5022943553" evidence="2">
    <location>
        <begin position="22"/>
        <end position="949"/>
    </location>
</feature>
<feature type="domain" description="Peptidase M16 C-terminal" evidence="4">
    <location>
        <begin position="675"/>
        <end position="850"/>
    </location>
</feature>
<dbReference type="RefSeq" id="WP_146834192.1">
    <property type="nucleotide sequence ID" value="NZ_CP042476.1"/>
</dbReference>
<dbReference type="KEGG" id="anp:FK178_09715"/>
<dbReference type="InterPro" id="IPR011765">
    <property type="entry name" value="Pept_M16_N"/>
</dbReference>
<feature type="domain" description="Peptidase M16 N-terminal" evidence="3">
    <location>
        <begin position="522"/>
        <end position="651"/>
    </location>
</feature>
<evidence type="ECO:0000256" key="1">
    <source>
        <dbReference type="ARBA" id="ARBA00007261"/>
    </source>
</evidence>
<sequence length="949" mass="105937">MLKKFGLSIVLMAGMFSLAGAQTKLVEKVTKKGDELVIPYEKYQLSNGLTLIVHEDHSDPVVHVDVTYHVGSAREEIGKSGFAHFFEHMMFQGSDNVADEEHFRIISEAGGTLNGTTNRDRTNYFETLPSNQLETGLWLEADRMGFLLDAVTQQKFEVQRETVKNERGQNYDNRPYGLAREMTAKNLYPYGHPYSWLTIGYLEDLDRVDVEDLKNFFLRWYGPNNAVLTVGGDVNPAEVVKLAEKYFGAIPAGPSVENMKPILPVLEKDRYVSYEDNIRNSMLNITFPVVESGHKDEHALNVLASVIGQGKNSILYKNFIKDQKALSANAYNSGSELAGEFTISIMAYPNQGLDQSEALVRQSLAEFETRGVTDQDLTQYKATAESRLINRLASVSGKVSQLAYNETFTGNPNNIQEELKRIQAVTKEDVMRVYNQYIKGKNSVILSVVPKGKTEQVAKADNYTISTEGFVAAADQYSGLTYNKAKDNFDRTKRPTPGSNPVVNVPDFWTVNFKNGLKVIGSESDEIPTVTLQLTMKGGHRLSMDTPGKAGISSLTASMWNEDTQNYTAEEFSNELEMLGSSIRVVGGTDEIEIYVQSLKKNLEPTLALLEERMFRPKFNEDDFERLKKQQLESIANSATQPTVIANQVYNKLLYGEGHFLAIPVTGTTETVSSIILEDVSNFYKNSFSPSLAQLVVVGDINEKEIKSKLGFLEKWQGKNIKLAENAKTPGIDKTRIYFVDKPDAAQSEIRIGYVAMPYDALGDYYRSGLMNYTLGGAFNSRINLNLREDKGYTYGARSGYRGSKYGGTFTASAGVRADATAESVTEFMNELTSYRDKGVREDEMAFMKSSIGQADARQYETPMQKAGFLGRLLEYELSKDYVQKQTQILNNISREELNALAKKNLPVENMHIVVVGDKKTVLPKLQELDYEVVELDLDGNPVSDTSGN</sequence>
<dbReference type="OrthoDB" id="9811314at2"/>
<dbReference type="Proteomes" id="UP000321954">
    <property type="component" value="Chromosome"/>
</dbReference>
<feature type="signal peptide" evidence="2">
    <location>
        <begin position="1"/>
        <end position="21"/>
    </location>
</feature>
<comment type="similarity">
    <text evidence="1">Belongs to the peptidase M16 family.</text>
</comment>
<evidence type="ECO:0000259" key="4">
    <source>
        <dbReference type="Pfam" id="PF05193"/>
    </source>
</evidence>
<dbReference type="Pfam" id="PF00675">
    <property type="entry name" value="Peptidase_M16"/>
    <property type="match status" value="2"/>
</dbReference>
<dbReference type="InterPro" id="IPR050361">
    <property type="entry name" value="MPP/UQCRC_Complex"/>
</dbReference>
<feature type="domain" description="Peptidase M16 N-terminal" evidence="3">
    <location>
        <begin position="53"/>
        <end position="169"/>
    </location>
</feature>
<proteinExistence type="inferred from homology"/>
<dbReference type="InterPro" id="IPR007863">
    <property type="entry name" value="Peptidase_M16_C"/>
</dbReference>
<evidence type="ECO:0000313" key="5">
    <source>
        <dbReference type="EMBL" id="QED37985.1"/>
    </source>
</evidence>
<dbReference type="AlphaFoldDB" id="A0A5B8YK06"/>
<dbReference type="PANTHER" id="PTHR11851">
    <property type="entry name" value="METALLOPROTEASE"/>
    <property type="match status" value="1"/>
</dbReference>
<dbReference type="InterPro" id="IPR011249">
    <property type="entry name" value="Metalloenz_LuxS/M16"/>
</dbReference>
<gene>
    <name evidence="5" type="ORF">FK178_09715</name>
</gene>
<name>A0A5B8YK06_9FLAO</name>
<accession>A0A5B8YK06</accession>
<keyword evidence="2" id="KW-0732">Signal</keyword>
<feature type="domain" description="Peptidase M16 C-terminal" evidence="4">
    <location>
        <begin position="208"/>
        <end position="382"/>
    </location>
</feature>
<evidence type="ECO:0000256" key="2">
    <source>
        <dbReference type="SAM" id="SignalP"/>
    </source>
</evidence>
<dbReference type="PANTHER" id="PTHR11851:SF49">
    <property type="entry name" value="MITOCHONDRIAL-PROCESSING PEPTIDASE SUBUNIT ALPHA"/>
    <property type="match status" value="1"/>
</dbReference>
<dbReference type="SUPFAM" id="SSF63411">
    <property type="entry name" value="LuxS/MPP-like metallohydrolase"/>
    <property type="match status" value="4"/>
</dbReference>
<keyword evidence="6" id="KW-1185">Reference proteome</keyword>
<dbReference type="Pfam" id="PF05193">
    <property type="entry name" value="Peptidase_M16_C"/>
    <property type="match status" value="2"/>
</dbReference>
<dbReference type="Gene3D" id="3.30.830.10">
    <property type="entry name" value="Metalloenzyme, LuxS/M16 peptidase-like"/>
    <property type="match status" value="4"/>
</dbReference>
<dbReference type="GO" id="GO:0046872">
    <property type="term" value="F:metal ion binding"/>
    <property type="evidence" value="ECO:0007669"/>
    <property type="project" value="InterPro"/>
</dbReference>
<protein>
    <submittedName>
        <fullName evidence="5">Insulinase family protein</fullName>
    </submittedName>
</protein>
<organism evidence="5 6">
    <name type="scientific">Antarcticibacterium arcticum</name>
    <dbReference type="NCBI Taxonomy" id="2585771"/>
    <lineage>
        <taxon>Bacteria</taxon>
        <taxon>Pseudomonadati</taxon>
        <taxon>Bacteroidota</taxon>
        <taxon>Flavobacteriia</taxon>
        <taxon>Flavobacteriales</taxon>
        <taxon>Flavobacteriaceae</taxon>
        <taxon>Antarcticibacterium</taxon>
    </lineage>
</organism>